<keyword evidence="4" id="KW-1133">Transmembrane helix</keyword>
<evidence type="ECO:0000259" key="5">
    <source>
        <dbReference type="PROSITE" id="PS01124"/>
    </source>
</evidence>
<dbReference type="InterPro" id="IPR009057">
    <property type="entry name" value="Homeodomain-like_sf"/>
</dbReference>
<dbReference type="Proteomes" id="UP000641588">
    <property type="component" value="Unassembled WGS sequence"/>
</dbReference>
<dbReference type="PROSITE" id="PS01124">
    <property type="entry name" value="HTH_ARAC_FAMILY_2"/>
    <property type="match status" value="1"/>
</dbReference>
<proteinExistence type="predicted"/>
<feature type="transmembrane region" description="Helical" evidence="4">
    <location>
        <begin position="298"/>
        <end position="317"/>
    </location>
</feature>
<dbReference type="GO" id="GO:0043565">
    <property type="term" value="F:sequence-specific DNA binding"/>
    <property type="evidence" value="ECO:0007669"/>
    <property type="project" value="InterPro"/>
</dbReference>
<evidence type="ECO:0000256" key="4">
    <source>
        <dbReference type="SAM" id="Phobius"/>
    </source>
</evidence>
<dbReference type="SMART" id="SM00342">
    <property type="entry name" value="HTH_ARAC"/>
    <property type="match status" value="1"/>
</dbReference>
<keyword evidence="4" id="KW-0812">Transmembrane</keyword>
<dbReference type="EMBL" id="WHOD01000113">
    <property type="protein sequence ID" value="NOU97431.1"/>
    <property type="molecule type" value="Genomic_DNA"/>
</dbReference>
<dbReference type="Gene3D" id="1.10.10.60">
    <property type="entry name" value="Homeodomain-like"/>
    <property type="match status" value="2"/>
</dbReference>
<dbReference type="AlphaFoldDB" id="A0A972K345"/>
<dbReference type="InterPro" id="IPR018062">
    <property type="entry name" value="HTH_AraC-typ_CS"/>
</dbReference>
<dbReference type="GO" id="GO:0003700">
    <property type="term" value="F:DNA-binding transcription factor activity"/>
    <property type="evidence" value="ECO:0007669"/>
    <property type="project" value="InterPro"/>
</dbReference>
<evidence type="ECO:0000313" key="6">
    <source>
        <dbReference type="EMBL" id="NOU97431.1"/>
    </source>
</evidence>
<sequence>MQHFSYHTKLIMFGCLLCTLPAICFGVFSYIQSSNEIQKQVNSKQIQVLTLMNSNVEQVLRTVNHAFDQLVNSTVVAKTLNESFSPDDFLLYKNLRREISNTQSFFTKVEDIVIVNIEQNWMIKNSGYYKFNTYLHHTQIANQMLLPNTISWSLNPSIWFYSEEKANAYECPYVISLVKKLPDQKLDKFGLAFANLPTCSIGSILNYTPVESETVIIMDDQERILFHTDPSMIGKYAINTGFIKDAYTFSQPVGQFETEKDGQKYTATYLRSSLNNWIYFSIISIDSLTQESKRNGRYLILFCLIVIAVFLVIAWLGSRQMYNPIQSLMKQIGGRPPSSVKPGSNEFEIISSQVQNLFQSKSQLEQEASRHLQQSSTFFLMNMFQKDIRRNELTEKMELYGFSEKLVQWQVMSVIVLQIDTLEGTRYAKDDLELLLFAINNIVEEIIPVEVSLPPVSIEQTQITLIGGKLDAQPDFNNYIYSTTESIQSTVKRVLDLQVSIGISLPFHDIKKASAAYHEGLEALKHRIYLGKHVIIPYANINAGKQKLLAEYPSLAESELFDAILIADEEKSRELLKTFMQLIFKQEMNPQEYQVSIFRFLNSLIVSMQQSGISLNQLHSGGGSLYEELNALQITHEIEEWFWSRVISPLIRIFQDRQNSQYHNISEKIIDMIHNYYDTELTIEKCATEMHYNANYLSGVFRKETSVTFSEYLASYRLNMAKKWLMETDITIKEISEKLQYLNSQNFIRSFRKQEGITPGQYRESHRK</sequence>
<dbReference type="Pfam" id="PF12833">
    <property type="entry name" value="HTH_18"/>
    <property type="match status" value="1"/>
</dbReference>
<dbReference type="RefSeq" id="WP_171655688.1">
    <property type="nucleotide sequence ID" value="NZ_WHOD01000113.1"/>
</dbReference>
<keyword evidence="2" id="KW-0238">DNA-binding</keyword>
<gene>
    <name evidence="6" type="ORF">GC093_30030</name>
</gene>
<comment type="caution">
    <text evidence="6">The sequence shown here is derived from an EMBL/GenBank/DDBJ whole genome shotgun (WGS) entry which is preliminary data.</text>
</comment>
<evidence type="ECO:0000313" key="7">
    <source>
        <dbReference type="Proteomes" id="UP000641588"/>
    </source>
</evidence>
<evidence type="ECO:0000256" key="3">
    <source>
        <dbReference type="ARBA" id="ARBA00023163"/>
    </source>
</evidence>
<dbReference type="PANTHER" id="PTHR43280:SF10">
    <property type="entry name" value="REGULATORY PROTEIN POCR"/>
    <property type="match status" value="1"/>
</dbReference>
<keyword evidence="4" id="KW-0472">Membrane</keyword>
<keyword evidence="7" id="KW-1185">Reference proteome</keyword>
<protein>
    <submittedName>
        <fullName evidence="6">Helix-turn-helix domain-containing protein</fullName>
    </submittedName>
</protein>
<evidence type="ECO:0000256" key="2">
    <source>
        <dbReference type="ARBA" id="ARBA00023125"/>
    </source>
</evidence>
<keyword evidence="3" id="KW-0804">Transcription</keyword>
<keyword evidence="1" id="KW-0805">Transcription regulation</keyword>
<dbReference type="PROSITE" id="PS00041">
    <property type="entry name" value="HTH_ARAC_FAMILY_1"/>
    <property type="match status" value="1"/>
</dbReference>
<feature type="transmembrane region" description="Helical" evidence="4">
    <location>
        <begin position="6"/>
        <end position="31"/>
    </location>
</feature>
<dbReference type="Gene3D" id="3.30.450.20">
    <property type="entry name" value="PAS domain"/>
    <property type="match status" value="1"/>
</dbReference>
<reference evidence="6" key="1">
    <citation type="submission" date="2019-10" db="EMBL/GenBank/DDBJ databases">
        <title>Description of Paenibacillus glebae sp. nov.</title>
        <authorList>
            <person name="Carlier A."/>
            <person name="Qi S."/>
        </authorList>
    </citation>
    <scope>NUCLEOTIDE SEQUENCE</scope>
    <source>
        <strain evidence="6">LMG 31456</strain>
    </source>
</reference>
<dbReference type="PANTHER" id="PTHR43280">
    <property type="entry name" value="ARAC-FAMILY TRANSCRIPTIONAL REGULATOR"/>
    <property type="match status" value="1"/>
</dbReference>
<accession>A0A972K345</accession>
<name>A0A972K345_9BACL</name>
<feature type="domain" description="HTH araC/xylS-type" evidence="5">
    <location>
        <begin position="667"/>
        <end position="765"/>
    </location>
</feature>
<organism evidence="6 7">
    <name type="scientific">Paenibacillus foliorum</name>
    <dbReference type="NCBI Taxonomy" id="2654974"/>
    <lineage>
        <taxon>Bacteria</taxon>
        <taxon>Bacillati</taxon>
        <taxon>Bacillota</taxon>
        <taxon>Bacilli</taxon>
        <taxon>Bacillales</taxon>
        <taxon>Paenibacillaceae</taxon>
        <taxon>Paenibacillus</taxon>
    </lineage>
</organism>
<dbReference type="SUPFAM" id="SSF46689">
    <property type="entry name" value="Homeodomain-like"/>
    <property type="match status" value="2"/>
</dbReference>
<dbReference type="InterPro" id="IPR018060">
    <property type="entry name" value="HTH_AraC"/>
</dbReference>
<evidence type="ECO:0000256" key="1">
    <source>
        <dbReference type="ARBA" id="ARBA00023015"/>
    </source>
</evidence>